<feature type="domain" description="Leucine-binding protein" evidence="4">
    <location>
        <begin position="38"/>
        <end position="355"/>
    </location>
</feature>
<reference evidence="5 6" key="1">
    <citation type="submission" date="2016-10" db="EMBL/GenBank/DDBJ databases">
        <title>Complete Genome Sequence of Peptococcaceae strain DCMF.</title>
        <authorList>
            <person name="Edwards R.J."/>
            <person name="Holland S.I."/>
            <person name="Deshpande N.P."/>
            <person name="Wong Y.K."/>
            <person name="Ertan H."/>
            <person name="Manefield M."/>
            <person name="Russell T.L."/>
            <person name="Lee M.J."/>
        </authorList>
    </citation>
    <scope>NUCLEOTIDE SEQUENCE [LARGE SCALE GENOMIC DNA]</scope>
    <source>
        <strain evidence="5 6">DCMF</strain>
    </source>
</reference>
<organism evidence="5 6">
    <name type="scientific">Formimonas warabiya</name>
    <dbReference type="NCBI Taxonomy" id="1761012"/>
    <lineage>
        <taxon>Bacteria</taxon>
        <taxon>Bacillati</taxon>
        <taxon>Bacillota</taxon>
        <taxon>Clostridia</taxon>
        <taxon>Eubacteriales</taxon>
        <taxon>Peptococcaceae</taxon>
        <taxon>Candidatus Formimonas</taxon>
    </lineage>
</organism>
<dbReference type="AlphaFoldDB" id="A0A3G1KMR8"/>
<protein>
    <recommendedName>
        <fullName evidence="4">Leucine-binding protein domain-containing protein</fullName>
    </recommendedName>
</protein>
<dbReference type="Proteomes" id="UP000323521">
    <property type="component" value="Chromosome"/>
</dbReference>
<dbReference type="InterPro" id="IPR051010">
    <property type="entry name" value="BCAA_transport"/>
</dbReference>
<dbReference type="RefSeq" id="WP_148132906.1">
    <property type="nucleotide sequence ID" value="NZ_CP017634.1"/>
</dbReference>
<dbReference type="KEGG" id="fwa:DCMF_02085"/>
<feature type="chain" id="PRO_5018102429" description="Leucine-binding protein domain-containing protein" evidence="3">
    <location>
        <begin position="30"/>
        <end position="426"/>
    </location>
</feature>
<dbReference type="PANTHER" id="PTHR30483">
    <property type="entry name" value="LEUCINE-SPECIFIC-BINDING PROTEIN"/>
    <property type="match status" value="1"/>
</dbReference>
<dbReference type="InterPro" id="IPR028081">
    <property type="entry name" value="Leu-bd"/>
</dbReference>
<evidence type="ECO:0000259" key="4">
    <source>
        <dbReference type="Pfam" id="PF13458"/>
    </source>
</evidence>
<evidence type="ECO:0000313" key="6">
    <source>
        <dbReference type="Proteomes" id="UP000323521"/>
    </source>
</evidence>
<feature type="signal peptide" evidence="3">
    <location>
        <begin position="1"/>
        <end position="29"/>
    </location>
</feature>
<evidence type="ECO:0000256" key="3">
    <source>
        <dbReference type="SAM" id="SignalP"/>
    </source>
</evidence>
<dbReference type="Pfam" id="PF13458">
    <property type="entry name" value="Peripla_BP_6"/>
    <property type="match status" value="1"/>
</dbReference>
<proteinExistence type="inferred from homology"/>
<dbReference type="InterPro" id="IPR028082">
    <property type="entry name" value="Peripla_BP_I"/>
</dbReference>
<sequence length="426" mass="47217">MKRFNKLWPILLVVLLSTALLITGCGNKAATEGDAKVLTIGVDLPLTGPSAKAGTEFKDTVTLAFEEVGNKIGDYNVKLVWIDDQADPQKGTSAYEQAVVRDKIDVGILNWNSSVAVALMETVAKYQIPHYFGMGAAGTINEKWLSNEKYHYWINKGWAMPDKMTQAYVDTIGQAIESGLWNPRNKKIAIYGDDTDWGRSYGASMKKRFTDAGWQVVNEEYTKLGETDMYPLLTKMKSLDVSLVAGTISSPPSIAAFIKQSREVKLNALMICDALGETADFYSLTGDASDYILDNRPVFTSDRAKKFAADFKEKYGYEPAPACGGQVYDYTRFFIKCANECLAENGKLDKETLYKFAQEKLMTGQITFTDGVVCDEYKYDATSAPDPITGEGKYIFPVVQYFGGKATVIWPDSQKVADLKIPDYAK</sequence>
<keyword evidence="6" id="KW-1185">Reference proteome</keyword>
<accession>A0A3G1KMR8</accession>
<dbReference type="PANTHER" id="PTHR30483:SF6">
    <property type="entry name" value="PERIPLASMIC BINDING PROTEIN OF ABC TRANSPORTER FOR NATURAL AMINO ACIDS"/>
    <property type="match status" value="1"/>
</dbReference>
<dbReference type="EMBL" id="CP017634">
    <property type="protein sequence ID" value="ATW23744.1"/>
    <property type="molecule type" value="Genomic_DNA"/>
</dbReference>
<comment type="similarity">
    <text evidence="1">Belongs to the leucine-binding protein family.</text>
</comment>
<dbReference type="PROSITE" id="PS51257">
    <property type="entry name" value="PROKAR_LIPOPROTEIN"/>
    <property type="match status" value="1"/>
</dbReference>
<gene>
    <name evidence="5" type="ORF">DCMF_02085</name>
</gene>
<name>A0A3G1KMR8_FORW1</name>
<dbReference type="OrthoDB" id="9783240at2"/>
<dbReference type="SUPFAM" id="SSF53822">
    <property type="entry name" value="Periplasmic binding protein-like I"/>
    <property type="match status" value="1"/>
</dbReference>
<evidence type="ECO:0000256" key="2">
    <source>
        <dbReference type="ARBA" id="ARBA00022729"/>
    </source>
</evidence>
<evidence type="ECO:0000256" key="1">
    <source>
        <dbReference type="ARBA" id="ARBA00010062"/>
    </source>
</evidence>
<keyword evidence="2 3" id="KW-0732">Signal</keyword>
<dbReference type="Gene3D" id="3.40.50.2300">
    <property type="match status" value="2"/>
</dbReference>
<evidence type="ECO:0000313" key="5">
    <source>
        <dbReference type="EMBL" id="ATW23744.1"/>
    </source>
</evidence>